<feature type="domain" description="OmpA-like" evidence="3">
    <location>
        <begin position="668"/>
        <end position="784"/>
    </location>
</feature>
<dbReference type="PROSITE" id="PS51123">
    <property type="entry name" value="OMPA_2"/>
    <property type="match status" value="1"/>
</dbReference>
<dbReference type="Gene3D" id="3.30.1330.60">
    <property type="entry name" value="OmpA-like domain"/>
    <property type="match status" value="1"/>
</dbReference>
<proteinExistence type="predicted"/>
<evidence type="ECO:0000256" key="1">
    <source>
        <dbReference type="PROSITE-ProRule" id="PRU00473"/>
    </source>
</evidence>
<accession>A0A1Y6FJJ6</accession>
<feature type="region of interest" description="Disordered" evidence="2">
    <location>
        <begin position="497"/>
        <end position="526"/>
    </location>
</feature>
<evidence type="ECO:0000259" key="3">
    <source>
        <dbReference type="PROSITE" id="PS51123"/>
    </source>
</evidence>
<dbReference type="Pfam" id="PF00691">
    <property type="entry name" value="OmpA"/>
    <property type="match status" value="1"/>
</dbReference>
<evidence type="ECO:0000313" key="5">
    <source>
        <dbReference type="Proteomes" id="UP000194420"/>
    </source>
</evidence>
<name>A0A1Y6FJJ6_9SPHN</name>
<dbReference type="RefSeq" id="WP_143256024.1">
    <property type="nucleotide sequence ID" value="NZ_FXWG01000003.1"/>
</dbReference>
<keyword evidence="1" id="KW-0472">Membrane</keyword>
<sequence>MSKNRWQIAFAPEGDGLYEVTVRRTGSVYRFTTRLPPDISDLWAEVDQSESAPNRSFRRAADDLTPEARFFQAANLPTLKEIGSRLLASVINLDAGNEGTETVGALKERMNSNDGVDIEFDLSQAAELSAIPWESLYLGGEKDQFLAIFSRTNIVRRLDAQSELPPPIERPIRILVAAANPREDLDTHVELGNIQRRIDELVKSGSSDFAVESLPAVTRDQFRRKVMEWKPHVIHYIGHSAFHDDSGYLYFETDQKGISDKVSAETLRNLLLNRRPWLVILNSCQSGQTSRELPMAGVAQNLLQRLNIPFVVAMQQPVSDDAAINFSQDFYSALTDGETIASAVTMGRCAIANNADERTQVELITPALYTSGDTDRIHFVDDAMTGAAAKPTAVTAEAPTATGGFLASRNAKIATMAGLAGIVGIGAFFAWPERGTPGDADVSGSLAAASPETASPPFLTPGPIAQNTSGNQETASLNATAQAASTTNPAVLISGQRNGRSEAGANGSIPPNSFGQLGGERQPLPTRDEEGRRIVAARQIVDANSGKTFYLLELKSGDEVVSNWPQMPGEILGAGDNRTSSYRLRELPDWPEAPAQGYGSARYVPETAETLEYPAIIGQSFQTVSASVPPATGEAQGEWPSAYRSETLQAAGLPPRANADELNFFRPPGFCDGLLTTVHFDLASGQLDEENRRRLNQQAYSLDCPESRLVIAGFTDSSGPLDLNIDLSLERARAAAEALRTRREGRSKTTTLLAFAEELPIVQTNDGEVEPSNRRAEIYVDFDCNSLDEAEVTLASDENFDMSPPPTPYPQGVYAFKPLRIVYQARGFTSEDPEILGSAHMLADARLAELSREVSRAWNVPPGMISSIKIGGKCLAPGEDERVDIDF</sequence>
<dbReference type="Pfam" id="PF12770">
    <property type="entry name" value="CHAT"/>
    <property type="match status" value="1"/>
</dbReference>
<reference evidence="5" key="1">
    <citation type="submission" date="2017-04" db="EMBL/GenBank/DDBJ databases">
        <authorList>
            <person name="Varghese N."/>
            <person name="Submissions S."/>
        </authorList>
    </citation>
    <scope>NUCLEOTIDE SEQUENCE [LARGE SCALE GENOMIC DNA]</scope>
</reference>
<dbReference type="SUPFAM" id="SSF103088">
    <property type="entry name" value="OmpA-like"/>
    <property type="match status" value="1"/>
</dbReference>
<organism evidence="4 5">
    <name type="scientific">Altererythrobacter xiamenensis</name>
    <dbReference type="NCBI Taxonomy" id="1316679"/>
    <lineage>
        <taxon>Bacteria</taxon>
        <taxon>Pseudomonadati</taxon>
        <taxon>Pseudomonadota</taxon>
        <taxon>Alphaproteobacteria</taxon>
        <taxon>Sphingomonadales</taxon>
        <taxon>Erythrobacteraceae</taxon>
        <taxon>Altererythrobacter</taxon>
    </lineage>
</organism>
<dbReference type="AlphaFoldDB" id="A0A1Y6FJJ6"/>
<dbReference type="GO" id="GO:0016020">
    <property type="term" value="C:membrane"/>
    <property type="evidence" value="ECO:0007669"/>
    <property type="project" value="UniProtKB-UniRule"/>
</dbReference>
<dbReference type="InterPro" id="IPR006665">
    <property type="entry name" value="OmpA-like"/>
</dbReference>
<gene>
    <name evidence="4" type="ORF">SAMN06297468_2173</name>
</gene>
<dbReference type="EMBL" id="FXWG01000003">
    <property type="protein sequence ID" value="SMQ73370.1"/>
    <property type="molecule type" value="Genomic_DNA"/>
</dbReference>
<keyword evidence="5" id="KW-1185">Reference proteome</keyword>
<dbReference type="OrthoDB" id="7573102at2"/>
<protein>
    <submittedName>
        <fullName evidence="4">OmpA family protein</fullName>
    </submittedName>
</protein>
<dbReference type="InterPro" id="IPR024983">
    <property type="entry name" value="CHAT_dom"/>
</dbReference>
<dbReference type="InterPro" id="IPR036737">
    <property type="entry name" value="OmpA-like_sf"/>
</dbReference>
<dbReference type="Proteomes" id="UP000194420">
    <property type="component" value="Unassembled WGS sequence"/>
</dbReference>
<evidence type="ECO:0000256" key="2">
    <source>
        <dbReference type="SAM" id="MobiDB-lite"/>
    </source>
</evidence>
<evidence type="ECO:0000313" key="4">
    <source>
        <dbReference type="EMBL" id="SMQ73370.1"/>
    </source>
</evidence>
<feature type="region of interest" description="Disordered" evidence="2">
    <location>
        <begin position="440"/>
        <end position="470"/>
    </location>
</feature>